<keyword evidence="2" id="KW-0472">Membrane</keyword>
<feature type="transmembrane region" description="Helical" evidence="2">
    <location>
        <begin position="72"/>
        <end position="92"/>
    </location>
</feature>
<organism evidence="3 4">
    <name type="scientific">Ktedonospora formicarum</name>
    <dbReference type="NCBI Taxonomy" id="2778364"/>
    <lineage>
        <taxon>Bacteria</taxon>
        <taxon>Bacillati</taxon>
        <taxon>Chloroflexota</taxon>
        <taxon>Ktedonobacteria</taxon>
        <taxon>Ktedonobacterales</taxon>
        <taxon>Ktedonobacteraceae</taxon>
        <taxon>Ktedonospora</taxon>
    </lineage>
</organism>
<keyword evidence="2" id="KW-0812">Transmembrane</keyword>
<feature type="transmembrane region" description="Helical" evidence="2">
    <location>
        <begin position="31"/>
        <end position="52"/>
    </location>
</feature>
<feature type="transmembrane region" description="Helical" evidence="2">
    <location>
        <begin position="282"/>
        <end position="305"/>
    </location>
</feature>
<protein>
    <submittedName>
        <fullName evidence="3">Uncharacterized protein</fullName>
    </submittedName>
</protein>
<feature type="transmembrane region" description="Helical" evidence="2">
    <location>
        <begin position="174"/>
        <end position="194"/>
    </location>
</feature>
<reference evidence="3" key="1">
    <citation type="submission" date="2020-10" db="EMBL/GenBank/DDBJ databases">
        <title>Taxonomic study of unclassified bacteria belonging to the class Ktedonobacteria.</title>
        <authorList>
            <person name="Yabe S."/>
            <person name="Wang C.M."/>
            <person name="Zheng Y."/>
            <person name="Sakai Y."/>
            <person name="Cavaletti L."/>
            <person name="Monciardini P."/>
            <person name="Donadio S."/>
        </authorList>
    </citation>
    <scope>NUCLEOTIDE SEQUENCE</scope>
    <source>
        <strain evidence="3">SOSP1-1</strain>
    </source>
</reference>
<feature type="transmembrane region" description="Helical" evidence="2">
    <location>
        <begin position="104"/>
        <end position="123"/>
    </location>
</feature>
<gene>
    <name evidence="3" type="ORF">KSX_63420</name>
</gene>
<keyword evidence="2" id="KW-1133">Transmembrane helix</keyword>
<evidence type="ECO:0000313" key="3">
    <source>
        <dbReference type="EMBL" id="GHO48179.1"/>
    </source>
</evidence>
<feature type="region of interest" description="Disordered" evidence="1">
    <location>
        <begin position="470"/>
        <end position="494"/>
    </location>
</feature>
<evidence type="ECO:0000313" key="4">
    <source>
        <dbReference type="Proteomes" id="UP000612362"/>
    </source>
</evidence>
<name>A0A8J3I2L7_9CHLR</name>
<keyword evidence="4" id="KW-1185">Reference proteome</keyword>
<dbReference type="EMBL" id="BNJF01000003">
    <property type="protein sequence ID" value="GHO48179.1"/>
    <property type="molecule type" value="Genomic_DNA"/>
</dbReference>
<feature type="transmembrane region" description="Helical" evidence="2">
    <location>
        <begin position="317"/>
        <end position="335"/>
    </location>
</feature>
<evidence type="ECO:0000256" key="2">
    <source>
        <dbReference type="SAM" id="Phobius"/>
    </source>
</evidence>
<sequence>MPEQVRRIIFLFLGINLLIVAYVFFHPFGESYRYIQLTTSLLGGLLTCVFALRQPKKGGWEQEPWLQNERGAWFLVGLGLILWGCGEAVWRYNEATGVDQFPSYADLGYVWLPICCFVGFLLLPSPGDDKQKRFLVFLDSLIAMGALLAIGWYLLLGALAQDPETTGLSKFLGLYYPTTDVALISCLIFLLLRGQGRVYQAMARRYSLFTLGIGLCFFSSGDFLFNLEQQAEKLANGNLPDYLWPIGLVTIAMAGYLRYALPMTSEEVLGKRQQRTLERRSLGLAQLIPYALIALLFIALAVNVLSLDAGQVSIRPVFMIVTIIVVALVVLRQILTIRDNERLAALQAQSIKQIEQQARLITERNIELEEGIAHLKAVQTSLANGNLRARAQLKQGVLWDLTGSLNLLADRLMKQGQSTRYIEQMKIALDDLSQEVERVRRGAAFQLPASCRNIPEILPLVYALGLQKLSPQQPQRQPTQGPPNPGSNPGFGRK</sequence>
<dbReference type="Proteomes" id="UP000612362">
    <property type="component" value="Unassembled WGS sequence"/>
</dbReference>
<proteinExistence type="predicted"/>
<dbReference type="AlphaFoldDB" id="A0A8J3I2L7"/>
<feature type="transmembrane region" description="Helical" evidence="2">
    <location>
        <begin position="242"/>
        <end position="261"/>
    </location>
</feature>
<dbReference type="RefSeq" id="WP_220197383.1">
    <property type="nucleotide sequence ID" value="NZ_BNJF01000003.1"/>
</dbReference>
<feature type="transmembrane region" description="Helical" evidence="2">
    <location>
        <begin position="135"/>
        <end position="154"/>
    </location>
</feature>
<feature type="transmembrane region" description="Helical" evidence="2">
    <location>
        <begin position="206"/>
        <end position="227"/>
    </location>
</feature>
<evidence type="ECO:0000256" key="1">
    <source>
        <dbReference type="SAM" id="MobiDB-lite"/>
    </source>
</evidence>
<feature type="transmembrane region" description="Helical" evidence="2">
    <location>
        <begin position="7"/>
        <end position="25"/>
    </location>
</feature>
<accession>A0A8J3I2L7</accession>
<comment type="caution">
    <text evidence="3">The sequence shown here is derived from an EMBL/GenBank/DDBJ whole genome shotgun (WGS) entry which is preliminary data.</text>
</comment>